<evidence type="ECO:0000313" key="2">
    <source>
        <dbReference type="EMBL" id="OMO87486.1"/>
    </source>
</evidence>
<dbReference type="EMBL" id="AWWV01009209">
    <property type="protein sequence ID" value="OMO87486.1"/>
    <property type="molecule type" value="Genomic_DNA"/>
</dbReference>
<reference evidence="2 3" key="1">
    <citation type="submission" date="2013-09" db="EMBL/GenBank/DDBJ databases">
        <title>Corchorus capsularis genome sequencing.</title>
        <authorList>
            <person name="Alam M."/>
            <person name="Haque M.S."/>
            <person name="Islam M.S."/>
            <person name="Emdad E.M."/>
            <person name="Islam M.M."/>
            <person name="Ahmed B."/>
            <person name="Halim A."/>
            <person name="Hossen Q.M.M."/>
            <person name="Hossain M.Z."/>
            <person name="Ahmed R."/>
            <person name="Khan M.M."/>
            <person name="Islam R."/>
            <person name="Rashid M.M."/>
            <person name="Khan S.A."/>
            <person name="Rahman M.S."/>
            <person name="Alam M."/>
        </authorList>
    </citation>
    <scope>NUCLEOTIDE SEQUENCE [LARGE SCALE GENOMIC DNA]</scope>
    <source>
        <strain evidence="3">cv. CVL-1</strain>
        <tissue evidence="2">Whole seedling</tissue>
    </source>
</reference>
<dbReference type="AlphaFoldDB" id="A0A1R3IY38"/>
<dbReference type="Proteomes" id="UP000188268">
    <property type="component" value="Unassembled WGS sequence"/>
</dbReference>
<feature type="region of interest" description="Disordered" evidence="1">
    <location>
        <begin position="1"/>
        <end position="26"/>
    </location>
</feature>
<gene>
    <name evidence="2" type="ORF">CCACVL1_08996</name>
</gene>
<evidence type="ECO:0000256" key="1">
    <source>
        <dbReference type="SAM" id="MobiDB-lite"/>
    </source>
</evidence>
<organism evidence="2 3">
    <name type="scientific">Corchorus capsularis</name>
    <name type="common">Jute</name>
    <dbReference type="NCBI Taxonomy" id="210143"/>
    <lineage>
        <taxon>Eukaryota</taxon>
        <taxon>Viridiplantae</taxon>
        <taxon>Streptophyta</taxon>
        <taxon>Embryophyta</taxon>
        <taxon>Tracheophyta</taxon>
        <taxon>Spermatophyta</taxon>
        <taxon>Magnoliopsida</taxon>
        <taxon>eudicotyledons</taxon>
        <taxon>Gunneridae</taxon>
        <taxon>Pentapetalae</taxon>
        <taxon>rosids</taxon>
        <taxon>malvids</taxon>
        <taxon>Malvales</taxon>
        <taxon>Malvaceae</taxon>
        <taxon>Grewioideae</taxon>
        <taxon>Apeibeae</taxon>
        <taxon>Corchorus</taxon>
    </lineage>
</organism>
<protein>
    <submittedName>
        <fullName evidence="2">Uncharacterized protein</fullName>
    </submittedName>
</protein>
<sequence length="26" mass="2936">MAILERTRILRKAAPRKGGANSIKRK</sequence>
<evidence type="ECO:0000313" key="3">
    <source>
        <dbReference type="Proteomes" id="UP000188268"/>
    </source>
</evidence>
<dbReference type="Gramene" id="OMO87486">
    <property type="protein sequence ID" value="OMO87486"/>
    <property type="gene ID" value="CCACVL1_08996"/>
</dbReference>
<comment type="caution">
    <text evidence="2">The sequence shown here is derived from an EMBL/GenBank/DDBJ whole genome shotgun (WGS) entry which is preliminary data.</text>
</comment>
<accession>A0A1R3IY38</accession>
<proteinExistence type="predicted"/>
<keyword evidence="3" id="KW-1185">Reference proteome</keyword>
<name>A0A1R3IY38_COCAP</name>